<accession>A0A835HYC6</accession>
<organism evidence="2 3">
    <name type="scientific">Coptis chinensis</name>
    <dbReference type="NCBI Taxonomy" id="261450"/>
    <lineage>
        <taxon>Eukaryota</taxon>
        <taxon>Viridiplantae</taxon>
        <taxon>Streptophyta</taxon>
        <taxon>Embryophyta</taxon>
        <taxon>Tracheophyta</taxon>
        <taxon>Spermatophyta</taxon>
        <taxon>Magnoliopsida</taxon>
        <taxon>Ranunculales</taxon>
        <taxon>Ranunculaceae</taxon>
        <taxon>Coptidoideae</taxon>
        <taxon>Coptis</taxon>
    </lineage>
</organism>
<protein>
    <submittedName>
        <fullName evidence="2">Uncharacterized protein</fullName>
    </submittedName>
</protein>
<dbReference type="Proteomes" id="UP000631114">
    <property type="component" value="Unassembled WGS sequence"/>
</dbReference>
<feature type="transmembrane region" description="Helical" evidence="1">
    <location>
        <begin position="61"/>
        <end position="88"/>
    </location>
</feature>
<sequence>MPLYDILNEFQKGHSHIAVVLKDLSHSNKVMHVEPKLNRRKHRVPSVKTVHLEGEMKNNSLFSFACVVASLVGSIVAVFGLGTVGLAVQKRRVLQYHWFCFFSRMIMIHQISGRDTMQVALFSSLRCGVPTGEPSIQF</sequence>
<evidence type="ECO:0000313" key="3">
    <source>
        <dbReference type="Proteomes" id="UP000631114"/>
    </source>
</evidence>
<keyword evidence="3" id="KW-1185">Reference proteome</keyword>
<name>A0A835HYC6_9MAGN</name>
<keyword evidence="1" id="KW-0812">Transmembrane</keyword>
<proteinExistence type="predicted"/>
<keyword evidence="1" id="KW-1133">Transmembrane helix</keyword>
<gene>
    <name evidence="2" type="ORF">IFM89_003871</name>
</gene>
<comment type="caution">
    <text evidence="2">The sequence shown here is derived from an EMBL/GenBank/DDBJ whole genome shotgun (WGS) entry which is preliminary data.</text>
</comment>
<dbReference type="AlphaFoldDB" id="A0A835HYC6"/>
<evidence type="ECO:0000313" key="2">
    <source>
        <dbReference type="EMBL" id="KAF9607951.1"/>
    </source>
</evidence>
<reference evidence="2 3" key="1">
    <citation type="submission" date="2020-10" db="EMBL/GenBank/DDBJ databases">
        <title>The Coptis chinensis genome and diversification of protoberbering-type alkaloids.</title>
        <authorList>
            <person name="Wang B."/>
            <person name="Shu S."/>
            <person name="Song C."/>
            <person name="Liu Y."/>
        </authorList>
    </citation>
    <scope>NUCLEOTIDE SEQUENCE [LARGE SCALE GENOMIC DNA]</scope>
    <source>
        <strain evidence="2">HL-2020</strain>
        <tissue evidence="2">Leaf</tissue>
    </source>
</reference>
<keyword evidence="1" id="KW-0472">Membrane</keyword>
<dbReference type="EMBL" id="JADFTS010000004">
    <property type="protein sequence ID" value="KAF9607951.1"/>
    <property type="molecule type" value="Genomic_DNA"/>
</dbReference>
<dbReference type="OrthoDB" id="1733795at2759"/>
<evidence type="ECO:0000256" key="1">
    <source>
        <dbReference type="SAM" id="Phobius"/>
    </source>
</evidence>